<protein>
    <recommendedName>
        <fullName evidence="2">FAD-binding domain-containing protein</fullName>
    </recommendedName>
</protein>
<keyword evidence="4" id="KW-1185">Reference proteome</keyword>
<gene>
    <name evidence="3" type="ORF">SGFS_034040</name>
</gene>
<evidence type="ECO:0000256" key="1">
    <source>
        <dbReference type="SAM" id="MobiDB-lite"/>
    </source>
</evidence>
<evidence type="ECO:0000313" key="4">
    <source>
        <dbReference type="Proteomes" id="UP001321542"/>
    </source>
</evidence>
<reference evidence="3 4" key="2">
    <citation type="journal article" date="2023" name="ChemBioChem">
        <title>Acyltransferase Domain Exchange between Two Independent Type I Polyketide Synthases in the Same Producer Strain of Macrolide Antibiotics.</title>
        <authorList>
            <person name="Kudo F."/>
            <person name="Kishikawa K."/>
            <person name="Tsuboi K."/>
            <person name="Kido T."/>
            <person name="Usui T."/>
            <person name="Hashimoto J."/>
            <person name="Shin-Ya K."/>
            <person name="Miyanaga A."/>
            <person name="Eguchi T."/>
        </authorList>
    </citation>
    <scope>NUCLEOTIDE SEQUENCE [LARGE SCALE GENOMIC DNA]</scope>
    <source>
        <strain evidence="3 4">A-8890</strain>
    </source>
</reference>
<dbReference type="Gene3D" id="3.50.50.60">
    <property type="entry name" value="FAD/NAD(P)-binding domain"/>
    <property type="match status" value="1"/>
</dbReference>
<dbReference type="Proteomes" id="UP001321542">
    <property type="component" value="Chromosome"/>
</dbReference>
<evidence type="ECO:0000313" key="3">
    <source>
        <dbReference type="EMBL" id="BBC32110.1"/>
    </source>
</evidence>
<feature type="domain" description="FAD-binding" evidence="2">
    <location>
        <begin position="25"/>
        <end position="386"/>
    </location>
</feature>
<dbReference type="InterPro" id="IPR002938">
    <property type="entry name" value="FAD-bd"/>
</dbReference>
<organism evidence="3 4">
    <name type="scientific">Streptomyces graminofaciens</name>
    <dbReference type="NCBI Taxonomy" id="68212"/>
    <lineage>
        <taxon>Bacteria</taxon>
        <taxon>Bacillati</taxon>
        <taxon>Actinomycetota</taxon>
        <taxon>Actinomycetes</taxon>
        <taxon>Kitasatosporales</taxon>
        <taxon>Streptomycetaceae</taxon>
        <taxon>Streptomyces</taxon>
    </lineage>
</organism>
<sequence>MNSVRGTSRWDEGGAGGPESSRGRHVVVVGGSLAGLLAAHVLAGHADRVTVVERDRYPEGAGPAPRPGVPQSRHPHVLLEGGQLALEALLPGFMEELREAGAPRVGMPEDMVQWQSGRWFRRLPASTYLHTGSRAQMESLIRGRVLANPAVTVIEGTDVVGLLGDATRVRGVLLRERGAGAGAGAGAGGDGIRAEQRELVADLVVDASGRGTKAPRWLAAIGADAPHEETIDTGLAYASRVYRDTNGTLGSERSAADTLGFYVVPNPDQPYGVVVLPLEDGTHLATFSGLRGEEPPTNEAEFEAYAKRMPHPLVHQWLRAAEPLSPVSGFRRTANVRRRYDLPGRRPAGFLATGDALCTFNPIYGQGMAVAAMSAVALRDALADPRRTPTTRRVQSALLAASRQAWDISAGADKKMPGAIGNAVEAKAADRVAGWYLRRVQERTPGDPVVGRAFRSALTLTAPIGVLFAPAVARAVLFAPVRPTPAEPPMTREAVGD</sequence>
<feature type="region of interest" description="Disordered" evidence="1">
    <location>
        <begin position="1"/>
        <end position="23"/>
    </location>
</feature>
<evidence type="ECO:0000259" key="2">
    <source>
        <dbReference type="Pfam" id="PF01494"/>
    </source>
</evidence>
<dbReference type="Pfam" id="PF01494">
    <property type="entry name" value="FAD_binding_3"/>
    <property type="match status" value="1"/>
</dbReference>
<reference evidence="3 4" key="1">
    <citation type="journal article" date="2010" name="ChemBioChem">
        <title>Cloning and characterization of the biosynthetic gene cluster of 16-membered macrolide antibiotic FD-891: involvement of a dual functional cytochrome P450 monooxygenase catalyzing epoxidation and hydroxylation.</title>
        <authorList>
            <person name="Kudo F."/>
            <person name="Motegi A."/>
            <person name="Mizoue K."/>
            <person name="Eguchi T."/>
        </authorList>
    </citation>
    <scope>NUCLEOTIDE SEQUENCE [LARGE SCALE GENOMIC DNA]</scope>
    <source>
        <strain evidence="3 4">A-8890</strain>
    </source>
</reference>
<name>A0ABN5VFN1_9ACTN</name>
<dbReference type="InterPro" id="IPR036188">
    <property type="entry name" value="FAD/NAD-bd_sf"/>
</dbReference>
<dbReference type="PANTHER" id="PTHR43422">
    <property type="entry name" value="THIAMINE THIAZOLE SYNTHASE"/>
    <property type="match status" value="1"/>
</dbReference>
<dbReference type="PANTHER" id="PTHR43422:SF3">
    <property type="entry name" value="THIAMINE THIAZOLE SYNTHASE"/>
    <property type="match status" value="1"/>
</dbReference>
<proteinExistence type="predicted"/>
<accession>A0ABN5VFN1</accession>
<dbReference type="EMBL" id="AP018448">
    <property type="protein sequence ID" value="BBC32110.1"/>
    <property type="molecule type" value="Genomic_DNA"/>
</dbReference>
<dbReference type="SUPFAM" id="SSF51905">
    <property type="entry name" value="FAD/NAD(P)-binding domain"/>
    <property type="match status" value="1"/>
</dbReference>